<feature type="compositionally biased region" description="Polar residues" evidence="3">
    <location>
        <begin position="349"/>
        <end position="358"/>
    </location>
</feature>
<dbReference type="EMBL" id="CP119916">
    <property type="protein sequence ID" value="WFD14368.1"/>
    <property type="molecule type" value="Genomic_DNA"/>
</dbReference>
<dbReference type="PANTHER" id="PTHR23113:SF368">
    <property type="entry name" value="CELL DIVISION CONTROL PROTEIN 25"/>
    <property type="match status" value="1"/>
</dbReference>
<keyword evidence="1" id="KW-0728">SH3 domain</keyword>
<feature type="domain" description="Ras-GEF" evidence="4">
    <location>
        <begin position="548"/>
        <end position="788"/>
    </location>
</feature>
<dbReference type="SMART" id="SM00229">
    <property type="entry name" value="RasGEFN"/>
    <property type="match status" value="1"/>
</dbReference>
<feature type="region of interest" description="Disordered" evidence="3">
    <location>
        <begin position="1"/>
        <end position="20"/>
    </location>
</feature>
<evidence type="ECO:0000259" key="6">
    <source>
        <dbReference type="SMART" id="SM00326"/>
    </source>
</evidence>
<evidence type="ECO:0000256" key="1">
    <source>
        <dbReference type="ARBA" id="ARBA00022443"/>
    </source>
</evidence>
<dbReference type="CDD" id="cd11883">
    <property type="entry name" value="SH3_Sdc25"/>
    <property type="match status" value="1"/>
</dbReference>
<dbReference type="GO" id="GO:0007265">
    <property type="term" value="P:Ras protein signal transduction"/>
    <property type="evidence" value="ECO:0007669"/>
    <property type="project" value="TreeGrafter"/>
</dbReference>
<dbReference type="SUPFAM" id="SSF50044">
    <property type="entry name" value="SH3-domain"/>
    <property type="match status" value="1"/>
</dbReference>
<dbReference type="Proteomes" id="UP001217582">
    <property type="component" value="Chromosome 1"/>
</dbReference>
<dbReference type="SMART" id="SM00326">
    <property type="entry name" value="SH3"/>
    <property type="match status" value="1"/>
</dbReference>
<accession>A0AAJ5YXV3</accession>
<dbReference type="CDD" id="cd06224">
    <property type="entry name" value="REM"/>
    <property type="match status" value="1"/>
</dbReference>
<dbReference type="InterPro" id="IPR036964">
    <property type="entry name" value="RASGEF_cat_dom_sf"/>
</dbReference>
<evidence type="ECO:0000313" key="8">
    <source>
        <dbReference type="Proteomes" id="UP001217582"/>
    </source>
</evidence>
<keyword evidence="2" id="KW-0344">Guanine-nucleotide releasing factor</keyword>
<dbReference type="InterPro" id="IPR023578">
    <property type="entry name" value="Ras_GEF_dom_sf"/>
</dbReference>
<evidence type="ECO:0000259" key="5">
    <source>
        <dbReference type="SMART" id="SM00229"/>
    </source>
</evidence>
<gene>
    <name evidence="7" type="primary">CDC25</name>
    <name evidence="7" type="ORF">MARU1_000370</name>
</gene>
<dbReference type="InterPro" id="IPR000651">
    <property type="entry name" value="Ras-like_Gua-exchang_fac_N"/>
</dbReference>
<dbReference type="GO" id="GO:0005886">
    <property type="term" value="C:plasma membrane"/>
    <property type="evidence" value="ECO:0007669"/>
    <property type="project" value="TreeGrafter"/>
</dbReference>
<proteinExistence type="predicted"/>
<dbReference type="Gene3D" id="1.10.840.10">
    <property type="entry name" value="Ras guanine-nucleotide exchange factors catalytic domain"/>
    <property type="match status" value="1"/>
</dbReference>
<reference evidence="7 8" key="1">
    <citation type="submission" date="2023-03" db="EMBL/GenBank/DDBJ databases">
        <title>Mating type loci evolution in Malassezia.</title>
        <authorList>
            <person name="Coelho M.A."/>
        </authorList>
    </citation>
    <scope>NUCLEOTIDE SEQUENCE [LARGE SCALE GENOMIC DNA]</scope>
    <source>
        <strain evidence="7 8">CBS 13387</strain>
    </source>
</reference>
<protein>
    <submittedName>
        <fullName evidence="7">Cell division cycle- protein</fullName>
    </submittedName>
</protein>
<dbReference type="Pfam" id="PF00617">
    <property type="entry name" value="RasGEF"/>
    <property type="match status" value="1"/>
</dbReference>
<dbReference type="Gene3D" id="2.30.30.40">
    <property type="entry name" value="SH3 Domains"/>
    <property type="match status" value="1"/>
</dbReference>
<dbReference type="InterPro" id="IPR008937">
    <property type="entry name" value="Ras-like_GEF"/>
</dbReference>
<evidence type="ECO:0000256" key="2">
    <source>
        <dbReference type="ARBA" id="ARBA00022658"/>
    </source>
</evidence>
<dbReference type="AlphaFoldDB" id="A0AAJ5YXV3"/>
<dbReference type="PANTHER" id="PTHR23113">
    <property type="entry name" value="GUANINE NUCLEOTIDE EXCHANGE FACTOR"/>
    <property type="match status" value="1"/>
</dbReference>
<dbReference type="SUPFAM" id="SSF48366">
    <property type="entry name" value="Ras GEF"/>
    <property type="match status" value="1"/>
</dbReference>
<dbReference type="InterPro" id="IPR036028">
    <property type="entry name" value="SH3-like_dom_sf"/>
</dbReference>
<feature type="domain" description="SH3" evidence="6">
    <location>
        <begin position="27"/>
        <end position="83"/>
    </location>
</feature>
<dbReference type="Pfam" id="PF07653">
    <property type="entry name" value="SH3_2"/>
    <property type="match status" value="1"/>
</dbReference>
<dbReference type="Gene3D" id="1.20.870.10">
    <property type="entry name" value="Son of sevenless (SoS) protein Chain: S domain 1"/>
    <property type="match status" value="1"/>
</dbReference>
<organism evidence="7 8">
    <name type="scientific">Malassezia arunalokei</name>
    <dbReference type="NCBI Taxonomy" id="1514897"/>
    <lineage>
        <taxon>Eukaryota</taxon>
        <taxon>Fungi</taxon>
        <taxon>Dikarya</taxon>
        <taxon>Basidiomycota</taxon>
        <taxon>Ustilaginomycotina</taxon>
        <taxon>Malasseziomycetes</taxon>
        <taxon>Malasseziales</taxon>
        <taxon>Malasseziaceae</taxon>
        <taxon>Malassezia</taxon>
    </lineage>
</organism>
<keyword evidence="7" id="KW-0132">Cell division</keyword>
<feature type="domain" description="N-terminal Ras-GEF" evidence="5">
    <location>
        <begin position="387"/>
        <end position="518"/>
    </location>
</feature>
<dbReference type="GO" id="GO:0005085">
    <property type="term" value="F:guanyl-nucleotide exchange factor activity"/>
    <property type="evidence" value="ECO:0007669"/>
    <property type="project" value="UniProtKB-KW"/>
</dbReference>
<evidence type="ECO:0000313" key="7">
    <source>
        <dbReference type="EMBL" id="WFD14368.1"/>
    </source>
</evidence>
<dbReference type="Pfam" id="PF00618">
    <property type="entry name" value="RasGEF_N"/>
    <property type="match status" value="1"/>
</dbReference>
<dbReference type="SMART" id="SM00147">
    <property type="entry name" value="RasGEF"/>
    <property type="match status" value="1"/>
</dbReference>
<dbReference type="PRINTS" id="PR00452">
    <property type="entry name" value="SH3DOMAIN"/>
</dbReference>
<feature type="region of interest" description="Disordered" evidence="3">
    <location>
        <begin position="339"/>
        <end position="358"/>
    </location>
</feature>
<dbReference type="GO" id="GO:0051301">
    <property type="term" value="P:cell division"/>
    <property type="evidence" value="ECO:0007669"/>
    <property type="project" value="UniProtKB-KW"/>
</dbReference>
<evidence type="ECO:0000259" key="4">
    <source>
        <dbReference type="SMART" id="SM00147"/>
    </source>
</evidence>
<dbReference type="InterPro" id="IPR001895">
    <property type="entry name" value="RASGEF_cat_dom"/>
</dbReference>
<sequence length="823" mass="93282">MKHDGTTGTNPPSDTQTSSLMSSPMSFYVRAKYDFRPNEANLLSFQAGTLIEVLGQLESGWWDGLLDHNTRGWFPSNYVDIISQESGMVQFSRACICPKSPMLSISSGSTESTGSSGCDPNSGINAMCHINAFVQELQQLIQVSQIPIREDWAQTSRQQTVPKLKDGMAELAQAMHQIDEIVTQISKMDLETSSSHSGSSLSNVVLTNLPKNLSSQLPVLGVRVHMLLKYLQDSTQILIAHSEYAKEQVHFEKSAINFIDSLELLEQELRDDQRFVPYVRLESPESMEERSFEQLHNSEAAESSSLSASIPKIGALVKYPSFGRSSASEIMSALKRFSPANGSDGKSELSMSSSSTANRRVPLVSNNLSSTNSMTGSEISPGDIVFTDSGTVKGGTLEALVIQLTRHDAFDTKYTSTFLMTYRSFTTSARLMELLIDRFHLEIPSDLEESKFQQWEELKRTPVQLRAVNVMRLWLEYFCDADDEKALDLVEAFANNALIYRHVSGMRGMLMRLIRRCRQGSGNLNRKMMQPKMQPKPLLPASLSQLRFLDISPIELARQLTLMESETFFRIKVPECVNKAWTASDARHRANGVVNVISLHNHITGWVIETVLNEENVSQRAAITSHFIAIANYCYQINNFSTAWAISSALNCASIYRLNATWALVSRKVLDIFSEINQIIQPTRNYSRYRDLLDRVNPPCVPFFGLYTKDLTFIEDGNPDSLYSDSRLINFAKRSLTADVLYEIRRFQFVPYNFVRVPSLFEFLDSHFKPRMSDEERYERSLKLEPRQSPLPYGGNYHRHDFISYDMMPDEYFMKRSQENGFM</sequence>
<evidence type="ECO:0000256" key="3">
    <source>
        <dbReference type="SAM" id="MobiDB-lite"/>
    </source>
</evidence>
<keyword evidence="8" id="KW-1185">Reference proteome</keyword>
<name>A0AAJ5YXV3_9BASI</name>
<keyword evidence="7" id="KW-0131">Cell cycle</keyword>
<dbReference type="CDD" id="cd00155">
    <property type="entry name" value="RasGEF"/>
    <property type="match status" value="1"/>
</dbReference>
<dbReference type="InterPro" id="IPR001452">
    <property type="entry name" value="SH3_domain"/>
</dbReference>